<feature type="region of interest" description="Disordered" evidence="1">
    <location>
        <begin position="1"/>
        <end position="105"/>
    </location>
</feature>
<name>A0A5E4AP72_MARMO</name>
<dbReference type="EMBL" id="WJEC01008013">
    <property type="protein sequence ID" value="KAF7464610.1"/>
    <property type="molecule type" value="Genomic_DNA"/>
</dbReference>
<dbReference type="EMBL" id="CABDUW010000117">
    <property type="protein sequence ID" value="VTJ59138.1"/>
    <property type="molecule type" value="Genomic_DNA"/>
</dbReference>
<dbReference type="Proteomes" id="UP000662637">
    <property type="component" value="Unassembled WGS sequence"/>
</dbReference>
<sequence>MKGRRKTMKDPRSGMGSAPSAARSQKPPSRGPPLTTRTGSAGYSPRQSGLHRAAQPRSAATPGPPANRRRDPPRPPKEQPMTVHRVRKLFRPDCVSTDAQESTRG</sequence>
<accession>A0A5E4AP72</accession>
<feature type="compositionally biased region" description="Polar residues" evidence="1">
    <location>
        <begin position="35"/>
        <end position="47"/>
    </location>
</feature>
<keyword evidence="4" id="KW-1185">Reference proteome</keyword>
<gene>
    <name evidence="2" type="ORF">GHT09_006346</name>
    <name evidence="3" type="ORF">MONAX_5E008070</name>
</gene>
<protein>
    <submittedName>
        <fullName evidence="3">Uncharacterized protein</fullName>
    </submittedName>
</protein>
<evidence type="ECO:0000256" key="1">
    <source>
        <dbReference type="SAM" id="MobiDB-lite"/>
    </source>
</evidence>
<dbReference type="AlphaFoldDB" id="A0A5E4AP72"/>
<evidence type="ECO:0000313" key="3">
    <source>
        <dbReference type="EMBL" id="VTJ59138.1"/>
    </source>
</evidence>
<feature type="compositionally biased region" description="Basic and acidic residues" evidence="1">
    <location>
        <begin position="68"/>
        <end position="77"/>
    </location>
</feature>
<reference evidence="2" key="2">
    <citation type="submission" date="2020-08" db="EMBL/GenBank/DDBJ databases">
        <authorList>
            <person name="Shumante A."/>
            <person name="Zimin A.V."/>
            <person name="Puiu D."/>
            <person name="Salzberg S.L."/>
        </authorList>
    </citation>
    <scope>NUCLEOTIDE SEQUENCE</scope>
    <source>
        <strain evidence="2">WC2-LM</strain>
        <tissue evidence="2">Liver</tissue>
    </source>
</reference>
<proteinExistence type="predicted"/>
<evidence type="ECO:0000313" key="4">
    <source>
        <dbReference type="Proteomes" id="UP000335636"/>
    </source>
</evidence>
<evidence type="ECO:0000313" key="2">
    <source>
        <dbReference type="EMBL" id="KAF7464610.1"/>
    </source>
</evidence>
<reference evidence="3 4" key="1">
    <citation type="submission" date="2019-04" db="EMBL/GenBank/DDBJ databases">
        <authorList>
            <person name="Alioto T."/>
            <person name="Alioto T."/>
        </authorList>
    </citation>
    <scope>NUCLEOTIDE SEQUENCE [LARGE SCALE GENOMIC DNA]</scope>
</reference>
<organism evidence="3 4">
    <name type="scientific">Marmota monax</name>
    <name type="common">Woodchuck</name>
    <dbReference type="NCBI Taxonomy" id="9995"/>
    <lineage>
        <taxon>Eukaryota</taxon>
        <taxon>Metazoa</taxon>
        <taxon>Chordata</taxon>
        <taxon>Craniata</taxon>
        <taxon>Vertebrata</taxon>
        <taxon>Euteleostomi</taxon>
        <taxon>Mammalia</taxon>
        <taxon>Eutheria</taxon>
        <taxon>Euarchontoglires</taxon>
        <taxon>Glires</taxon>
        <taxon>Rodentia</taxon>
        <taxon>Sciuromorpha</taxon>
        <taxon>Sciuridae</taxon>
        <taxon>Xerinae</taxon>
        <taxon>Marmotini</taxon>
        <taxon>Marmota</taxon>
    </lineage>
</organism>
<dbReference type="Proteomes" id="UP000335636">
    <property type="component" value="Unassembled WGS sequence"/>
</dbReference>